<proteinExistence type="predicted"/>
<organism evidence="1 2">
    <name type="scientific">Spirosoma validum</name>
    <dbReference type="NCBI Taxonomy" id="2771355"/>
    <lineage>
        <taxon>Bacteria</taxon>
        <taxon>Pseudomonadati</taxon>
        <taxon>Bacteroidota</taxon>
        <taxon>Cytophagia</taxon>
        <taxon>Cytophagales</taxon>
        <taxon>Cytophagaceae</taxon>
        <taxon>Spirosoma</taxon>
    </lineage>
</organism>
<gene>
    <name evidence="1" type="ORF">IC230_12595</name>
</gene>
<evidence type="ECO:0000313" key="2">
    <source>
        <dbReference type="Proteomes" id="UP000653797"/>
    </source>
</evidence>
<dbReference type="Proteomes" id="UP000653797">
    <property type="component" value="Unassembled WGS sequence"/>
</dbReference>
<evidence type="ECO:0000313" key="1">
    <source>
        <dbReference type="EMBL" id="MBD2753735.1"/>
    </source>
</evidence>
<dbReference type="EMBL" id="JACXAA010000004">
    <property type="protein sequence ID" value="MBD2753735.1"/>
    <property type="molecule type" value="Genomic_DNA"/>
</dbReference>
<sequence length="89" mass="10432">MQKIVNFIFLRCVDIAVVMLDVIGWFQKKRPEVLEDPEWVMKATDHEVTKARWTGNYPPHPPGRHVQRLSDEQIRLLAQKIVAEARRGK</sequence>
<reference evidence="1" key="1">
    <citation type="submission" date="2020-09" db="EMBL/GenBank/DDBJ databases">
        <authorList>
            <person name="Kim M.K."/>
        </authorList>
    </citation>
    <scope>NUCLEOTIDE SEQUENCE</scope>
    <source>
        <strain evidence="1">BT704</strain>
    </source>
</reference>
<dbReference type="AlphaFoldDB" id="A0A927B1L8"/>
<name>A0A927B1L8_9BACT</name>
<keyword evidence="2" id="KW-1185">Reference proteome</keyword>
<comment type="caution">
    <text evidence="1">The sequence shown here is derived from an EMBL/GenBank/DDBJ whole genome shotgun (WGS) entry which is preliminary data.</text>
</comment>
<accession>A0A927B1L8</accession>
<dbReference type="RefSeq" id="WP_191039383.1">
    <property type="nucleotide sequence ID" value="NZ_JACXAA010000004.1"/>
</dbReference>
<protein>
    <submittedName>
        <fullName evidence="1">Uncharacterized protein</fullName>
    </submittedName>
</protein>